<evidence type="ECO:0000313" key="3">
    <source>
        <dbReference type="Proteomes" id="UP000178187"/>
    </source>
</evidence>
<protein>
    <recommendedName>
        <fullName evidence="4">Exosortase</fullName>
    </recommendedName>
</protein>
<dbReference type="Proteomes" id="UP000178187">
    <property type="component" value="Unassembled WGS sequence"/>
</dbReference>
<accession>A0A1G1L1P2</accession>
<feature type="chain" id="PRO_5009576656" description="Exosortase" evidence="1">
    <location>
        <begin position="24"/>
        <end position="109"/>
    </location>
</feature>
<dbReference type="EMBL" id="MHFR01000016">
    <property type="protein sequence ID" value="OGW99067.1"/>
    <property type="molecule type" value="Genomic_DNA"/>
</dbReference>
<evidence type="ECO:0000313" key="2">
    <source>
        <dbReference type="EMBL" id="OGW99067.1"/>
    </source>
</evidence>
<name>A0A1G1L1P2_9BACT</name>
<gene>
    <name evidence="2" type="ORF">A3G33_01445</name>
</gene>
<proteinExistence type="predicted"/>
<keyword evidence="1" id="KW-0732">Signal</keyword>
<comment type="caution">
    <text evidence="2">The sequence shown here is derived from an EMBL/GenBank/DDBJ whole genome shotgun (WGS) entry which is preliminary data.</text>
</comment>
<evidence type="ECO:0000256" key="1">
    <source>
        <dbReference type="SAM" id="SignalP"/>
    </source>
</evidence>
<feature type="signal peptide" evidence="1">
    <location>
        <begin position="1"/>
        <end position="23"/>
    </location>
</feature>
<organism evidence="2 3">
    <name type="scientific">Candidatus Danuiimicrobium aquiferis</name>
    <dbReference type="NCBI Taxonomy" id="1801832"/>
    <lineage>
        <taxon>Bacteria</taxon>
        <taxon>Pseudomonadati</taxon>
        <taxon>Candidatus Omnitrophota</taxon>
        <taxon>Candidatus Danuiimicrobium</taxon>
    </lineage>
</organism>
<sequence>MKKTTILLVIILILCSTPSNLFAASPWTKAQTYGGKTGGKLVFGLKNVLFGWSSLFMEPAEAIANGENIWAGFGQGLAYPIINTVGGALQFLTFPAPFDIPLPETGEKF</sequence>
<reference evidence="2 3" key="1">
    <citation type="journal article" date="2016" name="Nat. Commun.">
        <title>Thousands of microbial genomes shed light on interconnected biogeochemical processes in an aquifer system.</title>
        <authorList>
            <person name="Anantharaman K."/>
            <person name="Brown C.T."/>
            <person name="Hug L.A."/>
            <person name="Sharon I."/>
            <person name="Castelle C.J."/>
            <person name="Probst A.J."/>
            <person name="Thomas B.C."/>
            <person name="Singh A."/>
            <person name="Wilkins M.J."/>
            <person name="Karaoz U."/>
            <person name="Brodie E.L."/>
            <person name="Williams K.H."/>
            <person name="Hubbard S.S."/>
            <person name="Banfield J.F."/>
        </authorList>
    </citation>
    <scope>NUCLEOTIDE SEQUENCE [LARGE SCALE GENOMIC DNA]</scope>
</reference>
<dbReference type="AlphaFoldDB" id="A0A1G1L1P2"/>
<evidence type="ECO:0008006" key="4">
    <source>
        <dbReference type="Google" id="ProtNLM"/>
    </source>
</evidence>